<dbReference type="Proteomes" id="UP000032874">
    <property type="component" value="Unassembled WGS sequence"/>
</dbReference>
<accession>A0A093RZU5</accession>
<organism evidence="7 8">
    <name type="scientific">Pectobacterium betavasculorum</name>
    <dbReference type="NCBI Taxonomy" id="55207"/>
    <lineage>
        <taxon>Bacteria</taxon>
        <taxon>Pseudomonadati</taxon>
        <taxon>Pseudomonadota</taxon>
        <taxon>Gammaproteobacteria</taxon>
        <taxon>Enterobacterales</taxon>
        <taxon>Pectobacteriaceae</taxon>
        <taxon>Pectobacterium</taxon>
    </lineage>
</organism>
<evidence type="ECO:0000313" key="7">
    <source>
        <dbReference type="EMBL" id="KFX06059.1"/>
    </source>
</evidence>
<dbReference type="InterPro" id="IPR009057">
    <property type="entry name" value="Homeodomain-like_sf"/>
</dbReference>
<protein>
    <recommendedName>
        <fullName evidence="5">Arabinose operon regulatory protein</fullName>
    </recommendedName>
</protein>
<reference evidence="7 8" key="1">
    <citation type="submission" date="2014-08" db="EMBL/GenBank/DDBJ databases">
        <title>Genome sequences of NCPPB Pectobacterium isolates.</title>
        <authorList>
            <person name="Glover R.H."/>
            <person name="Sapp M."/>
            <person name="Elphinstone J."/>
        </authorList>
    </citation>
    <scope>NUCLEOTIDE SEQUENCE [LARGE SCALE GENOMIC DNA]</scope>
    <source>
        <strain evidence="7 8">NCPPB 2795</strain>
    </source>
</reference>
<evidence type="ECO:0000256" key="4">
    <source>
        <dbReference type="ARBA" id="ARBA00023163"/>
    </source>
</evidence>
<dbReference type="InterPro" id="IPR050204">
    <property type="entry name" value="AraC_XylS_family_regulators"/>
</dbReference>
<comment type="caution">
    <text evidence="7">The sequence shown here is derived from an EMBL/GenBank/DDBJ whole genome shotgun (WGS) entry which is preliminary data.</text>
</comment>
<dbReference type="PROSITE" id="PS01124">
    <property type="entry name" value="HTH_ARAC_FAMILY_2"/>
    <property type="match status" value="1"/>
</dbReference>
<dbReference type="PANTHER" id="PTHR46796:SF2">
    <property type="entry name" value="TRANSCRIPTIONAL REGULATORY PROTEIN"/>
    <property type="match status" value="1"/>
</dbReference>
<dbReference type="EMBL" id="JQHM01000002">
    <property type="protein sequence ID" value="KFX06059.1"/>
    <property type="molecule type" value="Genomic_DNA"/>
</dbReference>
<dbReference type="PRINTS" id="PR00032">
    <property type="entry name" value="HTHARAC"/>
</dbReference>
<dbReference type="InterPro" id="IPR020449">
    <property type="entry name" value="Tscrpt_reg_AraC-type_HTH"/>
</dbReference>
<dbReference type="InterPro" id="IPR018060">
    <property type="entry name" value="HTH_AraC"/>
</dbReference>
<evidence type="ECO:0000256" key="1">
    <source>
        <dbReference type="ARBA" id="ARBA00023015"/>
    </source>
</evidence>
<dbReference type="RefSeq" id="WP_039323877.1">
    <property type="nucleotide sequence ID" value="NZ_JQHM01000002.1"/>
</dbReference>
<dbReference type="AlphaFoldDB" id="A0A093RZU5"/>
<proteinExistence type="predicted"/>
<dbReference type="GO" id="GO:0043565">
    <property type="term" value="F:sequence-specific DNA binding"/>
    <property type="evidence" value="ECO:0007669"/>
    <property type="project" value="InterPro"/>
</dbReference>
<dbReference type="InterPro" id="IPR037923">
    <property type="entry name" value="HTH-like"/>
</dbReference>
<evidence type="ECO:0000256" key="5">
    <source>
        <dbReference type="ARBA" id="ARBA00044978"/>
    </source>
</evidence>
<evidence type="ECO:0000259" key="6">
    <source>
        <dbReference type="PROSITE" id="PS01124"/>
    </source>
</evidence>
<gene>
    <name evidence="7" type="ORF">KP22_09400</name>
</gene>
<evidence type="ECO:0000313" key="8">
    <source>
        <dbReference type="Proteomes" id="UP000032874"/>
    </source>
</evidence>
<keyword evidence="3" id="KW-0010">Activator</keyword>
<dbReference type="eggNOG" id="COG2207">
    <property type="taxonomic scope" value="Bacteria"/>
</dbReference>
<sequence>MMTYRDAWFELALLTNGRSFPRHAHDEFVISANLSGLETVWLDGETFVATNDMVTTYNPNQLQGSDNAFDRWQCASLYVHSQAFEHYFHQTFLFSQGWNPSAQLASELKQLVTTDLDDSTRQERIILLLAGLMEGQHRMPSQSQVKEAERITRIKEGLLNDLSDIPMLDQLAQQESLSVAHLVRSFNQSVGLPPLAWLMQRRMCKARELLRQGTAISQVAGDVGFADQAHFTKAFNRYNAMTPGQFRRINF</sequence>
<dbReference type="Pfam" id="PF02311">
    <property type="entry name" value="AraC_binding"/>
    <property type="match status" value="1"/>
</dbReference>
<dbReference type="STRING" id="55207.KP22_09400"/>
<dbReference type="SMART" id="SM00342">
    <property type="entry name" value="HTH_ARAC"/>
    <property type="match status" value="1"/>
</dbReference>
<dbReference type="Gene3D" id="1.10.10.60">
    <property type="entry name" value="Homeodomain-like"/>
    <property type="match status" value="2"/>
</dbReference>
<keyword evidence="2" id="KW-0238">DNA-binding</keyword>
<feature type="domain" description="HTH araC/xylS-type" evidence="6">
    <location>
        <begin position="152"/>
        <end position="249"/>
    </location>
</feature>
<dbReference type="Pfam" id="PF12833">
    <property type="entry name" value="HTH_18"/>
    <property type="match status" value="1"/>
</dbReference>
<dbReference type="SUPFAM" id="SSF51215">
    <property type="entry name" value="Regulatory protein AraC"/>
    <property type="match status" value="1"/>
</dbReference>
<dbReference type="SUPFAM" id="SSF46689">
    <property type="entry name" value="Homeodomain-like"/>
    <property type="match status" value="1"/>
</dbReference>
<dbReference type="InterPro" id="IPR003313">
    <property type="entry name" value="AraC-bd"/>
</dbReference>
<evidence type="ECO:0000256" key="2">
    <source>
        <dbReference type="ARBA" id="ARBA00023125"/>
    </source>
</evidence>
<dbReference type="PANTHER" id="PTHR46796">
    <property type="entry name" value="HTH-TYPE TRANSCRIPTIONAL ACTIVATOR RHAS-RELATED"/>
    <property type="match status" value="1"/>
</dbReference>
<dbReference type="GO" id="GO:0003700">
    <property type="term" value="F:DNA-binding transcription factor activity"/>
    <property type="evidence" value="ECO:0007669"/>
    <property type="project" value="InterPro"/>
</dbReference>
<keyword evidence="1" id="KW-0805">Transcription regulation</keyword>
<name>A0A093RZU5_9GAMM</name>
<keyword evidence="4" id="KW-0804">Transcription</keyword>
<evidence type="ECO:0000256" key="3">
    <source>
        <dbReference type="ARBA" id="ARBA00023159"/>
    </source>
</evidence>